<dbReference type="InterPro" id="IPR042099">
    <property type="entry name" value="ANL_N_sf"/>
</dbReference>
<dbReference type="InterPro" id="IPR000873">
    <property type="entry name" value="AMP-dep_synth/lig_dom"/>
</dbReference>
<dbReference type="Pfam" id="PF00501">
    <property type="entry name" value="AMP-binding"/>
    <property type="match status" value="1"/>
</dbReference>
<dbReference type="GO" id="GO:0004467">
    <property type="term" value="F:long-chain fatty acid-CoA ligase activity"/>
    <property type="evidence" value="ECO:0007669"/>
    <property type="project" value="UniProtKB-EC"/>
</dbReference>
<keyword evidence="9" id="KW-1185">Reference proteome</keyword>
<dbReference type="AlphaFoldDB" id="A0A840WPH1"/>
<dbReference type="SUPFAM" id="SSF56801">
    <property type="entry name" value="Acetyl-CoA synthetase-like"/>
    <property type="match status" value="1"/>
</dbReference>
<keyword evidence="4" id="KW-0443">Lipid metabolism</keyword>
<name>A0A840WPH1_9ACTN</name>
<dbReference type="RefSeq" id="WP_184365591.1">
    <property type="nucleotide sequence ID" value="NZ_BAAAKM010000015.1"/>
</dbReference>
<dbReference type="GO" id="GO:0016020">
    <property type="term" value="C:membrane"/>
    <property type="evidence" value="ECO:0007669"/>
    <property type="project" value="TreeGrafter"/>
</dbReference>
<dbReference type="PANTHER" id="PTHR43272">
    <property type="entry name" value="LONG-CHAIN-FATTY-ACID--COA LIGASE"/>
    <property type="match status" value="1"/>
</dbReference>
<sequence>MTSVPGTADDPTNRTLPELFLRNAREYPDLPALSWREPGTTDWTTLTWSQAHDTVAVLTEGYAALGVRPGDHALLMMGNRPEHWLCDMALVHAGAVPTTVYSTAAPEQVSYICRHSRARLAVVENADLAAHWEKLLHDPRTPLEVLVVVDHPDPGRGHTPYTGLADTVPAGAFERWHDLTPDRLVTVVYTSGTTGDPKGAAITHRQVLAQATALDAAVDLPDHPSHVCYLPLAHIAERLLTLYLPLLRASHVWMCADPAALAGVLPQVRPPHFVGVPRVWEKLATAVRARLAALPEEIATVIDSAREVAAEYNGHLERGEEVPAELQERYRGVRESVLTPLLARLGLDRVVLPSSASAPMPVDVLRFWSSLGINVMDVWGLTESVGVATLNNPAAGGHRLGSVGRPIDGVQIRVAEDGEVHLRGPSMFRGYLQADGSVAAAVDEDGWFPTGDVGRVDDDGFLWITDRKKEIIVTSGGKNVSPALVENTLKEHPLVGQALAHGDNRPFLVALLVLDPEMTTLWARERGIGAGAAELSTHPEVLAEVERAVAAANARLSRPEQVKRHRVLSGEWGPVTGELTPSLKLRRRVVVDRYTKDLEALYQD</sequence>
<comment type="similarity">
    <text evidence="1">Belongs to the ATP-dependent AMP-binding enzyme family.</text>
</comment>
<dbReference type="InterPro" id="IPR045851">
    <property type="entry name" value="AMP-bd_C_sf"/>
</dbReference>
<dbReference type="Proteomes" id="UP000579647">
    <property type="component" value="Unassembled WGS sequence"/>
</dbReference>
<evidence type="ECO:0000256" key="1">
    <source>
        <dbReference type="ARBA" id="ARBA00006432"/>
    </source>
</evidence>
<gene>
    <name evidence="8" type="ORF">HNR07_003155</name>
</gene>
<keyword evidence="2 8" id="KW-0436">Ligase</keyword>
<organism evidence="8 9">
    <name type="scientific">Nocardiopsis metallicus</name>
    <dbReference type="NCBI Taxonomy" id="179819"/>
    <lineage>
        <taxon>Bacteria</taxon>
        <taxon>Bacillati</taxon>
        <taxon>Actinomycetota</taxon>
        <taxon>Actinomycetes</taxon>
        <taxon>Streptosporangiales</taxon>
        <taxon>Nocardiopsidaceae</taxon>
        <taxon>Nocardiopsis</taxon>
    </lineage>
</organism>
<comment type="caution">
    <text evidence="8">The sequence shown here is derived from an EMBL/GenBank/DDBJ whole genome shotgun (WGS) entry which is preliminary data.</text>
</comment>
<reference evidence="8 9" key="1">
    <citation type="submission" date="2020-08" db="EMBL/GenBank/DDBJ databases">
        <title>Sequencing the genomes of 1000 actinobacteria strains.</title>
        <authorList>
            <person name="Klenk H.-P."/>
        </authorList>
    </citation>
    <scope>NUCLEOTIDE SEQUENCE [LARGE SCALE GENOMIC DNA]</scope>
    <source>
        <strain evidence="8 9">DSM 44598</strain>
    </source>
</reference>
<feature type="domain" description="AMP-dependent synthetase/ligase" evidence="7">
    <location>
        <begin position="22"/>
        <end position="432"/>
    </location>
</feature>
<comment type="catalytic activity">
    <reaction evidence="5">
        <text>a long-chain fatty acid + ATP + CoA = a long-chain fatty acyl-CoA + AMP + diphosphate</text>
        <dbReference type="Rhea" id="RHEA:15421"/>
        <dbReference type="ChEBI" id="CHEBI:30616"/>
        <dbReference type="ChEBI" id="CHEBI:33019"/>
        <dbReference type="ChEBI" id="CHEBI:57287"/>
        <dbReference type="ChEBI" id="CHEBI:57560"/>
        <dbReference type="ChEBI" id="CHEBI:83139"/>
        <dbReference type="ChEBI" id="CHEBI:456215"/>
        <dbReference type="EC" id="6.2.1.3"/>
    </reaction>
    <physiologicalReaction direction="left-to-right" evidence="5">
        <dbReference type="Rhea" id="RHEA:15422"/>
    </physiologicalReaction>
</comment>
<proteinExistence type="inferred from homology"/>
<evidence type="ECO:0000313" key="9">
    <source>
        <dbReference type="Proteomes" id="UP000579647"/>
    </source>
</evidence>
<dbReference type="Gene3D" id="3.30.300.30">
    <property type="match status" value="1"/>
</dbReference>
<dbReference type="EMBL" id="JACHDO010000001">
    <property type="protein sequence ID" value="MBB5492018.1"/>
    <property type="molecule type" value="Genomic_DNA"/>
</dbReference>
<dbReference type="CDD" id="cd05907">
    <property type="entry name" value="VL_LC_FACS_like"/>
    <property type="match status" value="1"/>
</dbReference>
<evidence type="ECO:0000256" key="5">
    <source>
        <dbReference type="ARBA" id="ARBA00024484"/>
    </source>
</evidence>
<evidence type="ECO:0000256" key="2">
    <source>
        <dbReference type="ARBA" id="ARBA00022598"/>
    </source>
</evidence>
<dbReference type="Pfam" id="PF23562">
    <property type="entry name" value="AMP-binding_C_3"/>
    <property type="match status" value="1"/>
</dbReference>
<accession>A0A840WPH1</accession>
<evidence type="ECO:0000259" key="7">
    <source>
        <dbReference type="Pfam" id="PF00501"/>
    </source>
</evidence>
<dbReference type="PROSITE" id="PS00455">
    <property type="entry name" value="AMP_BINDING"/>
    <property type="match status" value="1"/>
</dbReference>
<dbReference type="InterPro" id="IPR020845">
    <property type="entry name" value="AMP-binding_CS"/>
</dbReference>
<dbReference type="Gene3D" id="3.40.50.12780">
    <property type="entry name" value="N-terminal domain of ligase-like"/>
    <property type="match status" value="1"/>
</dbReference>
<dbReference type="PANTHER" id="PTHR43272:SF32">
    <property type="entry name" value="AMP-DEPENDENT SYNTHETASE_LIGASE DOMAIN-CONTAINING PROTEIN"/>
    <property type="match status" value="1"/>
</dbReference>
<evidence type="ECO:0000256" key="3">
    <source>
        <dbReference type="ARBA" id="ARBA00022832"/>
    </source>
</evidence>
<keyword evidence="3" id="KW-0276">Fatty acid metabolism</keyword>
<evidence type="ECO:0000256" key="6">
    <source>
        <dbReference type="ARBA" id="ARBA00032875"/>
    </source>
</evidence>
<evidence type="ECO:0000256" key="4">
    <source>
        <dbReference type="ARBA" id="ARBA00023098"/>
    </source>
</evidence>
<evidence type="ECO:0000313" key="8">
    <source>
        <dbReference type="EMBL" id="MBB5492018.1"/>
    </source>
</evidence>
<protein>
    <recommendedName>
        <fullName evidence="6">Acyl-CoA synthetase</fullName>
    </recommendedName>
</protein>